<dbReference type="CDD" id="cd00130">
    <property type="entry name" value="PAS"/>
    <property type="match status" value="4"/>
</dbReference>
<dbReference type="Pfam" id="PF13426">
    <property type="entry name" value="PAS_9"/>
    <property type="match status" value="1"/>
</dbReference>
<dbReference type="CDD" id="cd16922">
    <property type="entry name" value="HATPase_EvgS-ArcB-TorS-like"/>
    <property type="match status" value="1"/>
</dbReference>
<dbReference type="EMBL" id="AAWS01000052">
    <property type="protein sequence ID" value="EAY25215.1"/>
    <property type="molecule type" value="Genomic_DNA"/>
</dbReference>
<dbReference type="Proteomes" id="UP000004095">
    <property type="component" value="Unassembled WGS sequence"/>
</dbReference>
<dbReference type="InterPro" id="IPR004358">
    <property type="entry name" value="Sig_transdc_His_kin-like_C"/>
</dbReference>
<feature type="domain" description="Histidine kinase" evidence="16">
    <location>
        <begin position="919"/>
        <end position="1140"/>
    </location>
</feature>
<feature type="domain" description="PAC" evidence="19">
    <location>
        <begin position="562"/>
        <end position="614"/>
    </location>
</feature>
<feature type="domain" description="Response regulatory" evidence="17">
    <location>
        <begin position="1164"/>
        <end position="1280"/>
    </location>
</feature>
<dbReference type="InterPro" id="IPR001610">
    <property type="entry name" value="PAC"/>
</dbReference>
<dbReference type="SMART" id="SM00448">
    <property type="entry name" value="REC"/>
    <property type="match status" value="1"/>
</dbReference>
<evidence type="ECO:0000256" key="8">
    <source>
        <dbReference type="ARBA" id="ARBA00022692"/>
    </source>
</evidence>
<dbReference type="InterPro" id="IPR011006">
    <property type="entry name" value="CheY-like_superfamily"/>
</dbReference>
<dbReference type="PANTHER" id="PTHR45339:SF5">
    <property type="entry name" value="HISTIDINE KINASE"/>
    <property type="match status" value="1"/>
</dbReference>
<feature type="coiled-coil region" evidence="14">
    <location>
        <begin position="614"/>
        <end position="650"/>
    </location>
</feature>
<keyword evidence="11 15" id="KW-1133">Transmembrane helix</keyword>
<dbReference type="InterPro" id="IPR005467">
    <property type="entry name" value="His_kinase_dom"/>
</dbReference>
<accession>A1ZWH5</accession>
<evidence type="ECO:0000259" key="18">
    <source>
        <dbReference type="PROSITE" id="PS50112"/>
    </source>
</evidence>
<evidence type="ECO:0000256" key="10">
    <source>
        <dbReference type="ARBA" id="ARBA00022741"/>
    </source>
</evidence>
<dbReference type="InterPro" id="IPR001789">
    <property type="entry name" value="Sig_transdc_resp-reg_receiver"/>
</dbReference>
<dbReference type="Pfam" id="PF00072">
    <property type="entry name" value="Response_reg"/>
    <property type="match status" value="1"/>
</dbReference>
<evidence type="ECO:0000259" key="19">
    <source>
        <dbReference type="PROSITE" id="PS50113"/>
    </source>
</evidence>
<feature type="domain" description="PAS" evidence="18">
    <location>
        <begin position="492"/>
        <end position="560"/>
    </location>
</feature>
<evidence type="ECO:0000256" key="9">
    <source>
        <dbReference type="ARBA" id="ARBA00022737"/>
    </source>
</evidence>
<dbReference type="FunFam" id="2.10.70.100:FF:000001">
    <property type="entry name" value="Sensory transduction histidine kinase"/>
    <property type="match status" value="1"/>
</dbReference>
<dbReference type="NCBIfam" id="TIGR00229">
    <property type="entry name" value="sensory_box"/>
    <property type="match status" value="5"/>
</dbReference>
<dbReference type="Gene3D" id="3.30.450.20">
    <property type="entry name" value="PAS domain"/>
    <property type="match status" value="5"/>
</dbReference>
<comment type="caution">
    <text evidence="20">The sequence shown here is derived from an EMBL/GenBank/DDBJ whole genome shotgun (WGS) entry which is preliminary data.</text>
</comment>
<dbReference type="InterPro" id="IPR003661">
    <property type="entry name" value="HisK_dim/P_dom"/>
</dbReference>
<dbReference type="FunFam" id="3.30.565.10:FF:000010">
    <property type="entry name" value="Sensor histidine kinase RcsC"/>
    <property type="match status" value="1"/>
</dbReference>
<comment type="subcellular location">
    <subcellularLocation>
        <location evidence="2">Cell inner membrane</location>
        <topology evidence="2">Multi-pass membrane protein</topology>
    </subcellularLocation>
</comment>
<feature type="domain" description="PAC" evidence="19">
    <location>
        <begin position="436"/>
        <end position="488"/>
    </location>
</feature>
<dbReference type="Pfam" id="PF13188">
    <property type="entry name" value="PAS_8"/>
    <property type="match status" value="1"/>
</dbReference>
<gene>
    <name evidence="20" type="ORF">M23134_07952</name>
</gene>
<dbReference type="InterPro" id="IPR036097">
    <property type="entry name" value="HisK_dim/P_sf"/>
</dbReference>
<dbReference type="PANTHER" id="PTHR45339">
    <property type="entry name" value="HYBRID SIGNAL TRANSDUCTION HISTIDINE KINASE J"/>
    <property type="match status" value="1"/>
</dbReference>
<evidence type="ECO:0000256" key="12">
    <source>
        <dbReference type="ARBA" id="ARBA00023136"/>
    </source>
</evidence>
<feature type="transmembrane region" description="Helical" evidence="15">
    <location>
        <begin position="114"/>
        <end position="134"/>
    </location>
</feature>
<dbReference type="SMART" id="SM00086">
    <property type="entry name" value="PAC"/>
    <property type="match status" value="4"/>
</dbReference>
<keyword evidence="10" id="KW-0547">Nucleotide-binding</keyword>
<feature type="domain" description="PAC" evidence="19">
    <location>
        <begin position="725"/>
        <end position="777"/>
    </location>
</feature>
<evidence type="ECO:0000256" key="1">
    <source>
        <dbReference type="ARBA" id="ARBA00000085"/>
    </source>
</evidence>
<keyword evidence="14" id="KW-0175">Coiled coil</keyword>
<dbReference type="OrthoDB" id="9811889at2"/>
<evidence type="ECO:0000256" key="13">
    <source>
        <dbReference type="PROSITE-ProRule" id="PRU00169"/>
    </source>
</evidence>
<dbReference type="SUPFAM" id="SSF55874">
    <property type="entry name" value="ATPase domain of HSP90 chaperone/DNA topoisomerase II/histidine kinase"/>
    <property type="match status" value="1"/>
</dbReference>
<evidence type="ECO:0000256" key="11">
    <source>
        <dbReference type="ARBA" id="ARBA00022989"/>
    </source>
</evidence>
<evidence type="ECO:0000256" key="3">
    <source>
        <dbReference type="ARBA" id="ARBA00012438"/>
    </source>
</evidence>
<evidence type="ECO:0000256" key="2">
    <source>
        <dbReference type="ARBA" id="ARBA00004429"/>
    </source>
</evidence>
<comment type="catalytic activity">
    <reaction evidence="1">
        <text>ATP + protein L-histidine = ADP + protein N-phospho-L-histidine.</text>
        <dbReference type="EC" id="2.7.13.3"/>
    </reaction>
</comment>
<feature type="modified residue" description="4-aspartylphosphate" evidence="13">
    <location>
        <position position="1213"/>
    </location>
</feature>
<dbReference type="Gene3D" id="1.10.287.130">
    <property type="match status" value="1"/>
</dbReference>
<protein>
    <recommendedName>
        <fullName evidence="3">histidine kinase</fullName>
        <ecNumber evidence="3">2.7.13.3</ecNumber>
    </recommendedName>
</protein>
<dbReference type="PROSITE" id="PS50110">
    <property type="entry name" value="RESPONSE_REGULATORY"/>
    <property type="match status" value="1"/>
</dbReference>
<dbReference type="SMART" id="SM00387">
    <property type="entry name" value="HATPase_c"/>
    <property type="match status" value="1"/>
</dbReference>
<dbReference type="PROSITE" id="PS50113">
    <property type="entry name" value="PAC"/>
    <property type="match status" value="4"/>
</dbReference>
<dbReference type="SUPFAM" id="SSF55785">
    <property type="entry name" value="PYP-like sensor domain (PAS domain)"/>
    <property type="match status" value="5"/>
</dbReference>
<dbReference type="CDD" id="cd00082">
    <property type="entry name" value="HisKA"/>
    <property type="match status" value="1"/>
</dbReference>
<keyword evidence="9" id="KW-0677">Repeat</keyword>
<evidence type="ECO:0000256" key="7">
    <source>
        <dbReference type="ARBA" id="ARBA00022679"/>
    </source>
</evidence>
<dbReference type="PRINTS" id="PR00344">
    <property type="entry name" value="BCTRLSENSOR"/>
</dbReference>
<keyword evidence="5" id="KW-0997">Cell inner membrane</keyword>
<feature type="transmembrane region" description="Helical" evidence="15">
    <location>
        <begin position="88"/>
        <end position="108"/>
    </location>
</feature>
<keyword evidence="7" id="KW-0808">Transferase</keyword>
<dbReference type="SMART" id="SM00388">
    <property type="entry name" value="HisKA"/>
    <property type="match status" value="1"/>
</dbReference>
<evidence type="ECO:0000259" key="16">
    <source>
        <dbReference type="PROSITE" id="PS50109"/>
    </source>
</evidence>
<dbReference type="SUPFAM" id="SSF47384">
    <property type="entry name" value="Homodimeric domain of signal transducing histidine kinase"/>
    <property type="match status" value="1"/>
</dbReference>
<dbReference type="GO" id="GO:0000166">
    <property type="term" value="F:nucleotide binding"/>
    <property type="evidence" value="ECO:0007669"/>
    <property type="project" value="UniProtKB-KW"/>
</dbReference>
<reference evidence="20 21" key="1">
    <citation type="submission" date="2007-01" db="EMBL/GenBank/DDBJ databases">
        <authorList>
            <person name="Haygood M."/>
            <person name="Podell S."/>
            <person name="Anderson C."/>
            <person name="Hopkinson B."/>
            <person name="Roe K."/>
            <person name="Barbeau K."/>
            <person name="Gaasterland T."/>
            <person name="Ferriera S."/>
            <person name="Johnson J."/>
            <person name="Kravitz S."/>
            <person name="Beeson K."/>
            <person name="Sutton G."/>
            <person name="Rogers Y.-H."/>
            <person name="Friedman R."/>
            <person name="Frazier M."/>
            <person name="Venter J.C."/>
        </authorList>
    </citation>
    <scope>NUCLEOTIDE SEQUENCE [LARGE SCALE GENOMIC DNA]</scope>
    <source>
        <strain evidence="20 21">ATCC 23134</strain>
    </source>
</reference>
<dbReference type="eggNOG" id="COG5002">
    <property type="taxonomic scope" value="Bacteria"/>
</dbReference>
<keyword evidence="21" id="KW-1185">Reference proteome</keyword>
<dbReference type="InterPro" id="IPR036890">
    <property type="entry name" value="HATPase_C_sf"/>
</dbReference>
<feature type="transmembrane region" description="Helical" evidence="15">
    <location>
        <begin position="35"/>
        <end position="53"/>
    </location>
</feature>
<keyword evidence="6 13" id="KW-0597">Phosphoprotein</keyword>
<dbReference type="InterPro" id="IPR035965">
    <property type="entry name" value="PAS-like_dom_sf"/>
</dbReference>
<keyword evidence="12 15" id="KW-0472">Membrane</keyword>
<sequence length="1290" mass="149085">MANKIKRFLEQLIHLGVDNQQDYTLQKRIILSNQMSYMMIAMLGFVAFSRVWFLHVYSTLWLSLLEALLLSLVVFLNKKQYFTVGHALLSILPPVIVLFEVPLIKVLHGQPMPIAYQFVPRFIPIAFLLLPMLLIDLQKKALYWCCILLHITCLMLFDPVHFMMGVGYDKALPVMKHVPFMNLVILITILFLVMGFQFMQNLHHKYNNKNLLLLSKNAEQKEALKNTQKELKKNVILYQILTENSSDLIERFDRNHQLIYTSPSIERILGYTLQERKKIKLTQIAHPDDAHWLLQKIQENTAKQQKYSTYVFRARHKQGHYIWLEVVANAFFDSNGQYEGAISSARDVSERMEAEKKLQANEERFRLAQNFANIGIWEWTPTNNEMLWSPQTNYLLGLYHQVGKPSFEVFMKAVHPDDQAMVQAKMQHSVNTVKKYELEHRVVWQDGTIYWVKSQGNVQRDQYGNVMKMLGVMQNITQRKVDEHKLKSSHKTLSDFKMALDEATIVATIDLQGNITYANDNFATISGYATHELTGRHYDVLIPKKQALSSEALNTVQSGKVWQGETNNVHKSGKQYWLKTTIIPFLNDRKLPFQYMIICMDITDHKKAEETVKLQYLQIEMQNQELQATNEELRQTNEVLFSTMEQLRESEQRLSLATLSAKMGIWDWDLLNNHLVWDKQMFELYGCKPGDFPNAYDAWEKHLHPDDKKQVYLDSLLAREGKAEYNTEFRVCHPNGNIRHIKGFGKVVFDDHAQPVRMIGINWDITTQKRAEEDLTNQKRILEQILDTLPINIYIKDDEGRLMFLNKATCQTYRITKEILGKTDAEIFPEYLAEAFVKDDMLVRAGTKPGTWEEQISWQHLNIDLLVGKKLISFEKNKAPYILGYSLDITARKRFERELITAKQKAEEAALAKEQFLSTMSHEIRTPMNAVIGMTHVLLENKPRVDQLENLKILKFSAQTLLSLINDILDFTKIDAGKVEFEEVLFDLPELIESIQKSFAFTAQEKNIQLKFSTDTNIPHKVIGDPVRLTQVLTNLMNNAIKFTLKGEVKLMLQLITQNNRQVQLRFTVKDTGVGIPKEKQQIIFDRFTQANPETIRKFGGTGLGLAIVKRLLELQDSQIHLESEENKGAKFYFDLKLDKYMPTLDKNKNTVDAATSNKASGGKILLVEDTKINQLVVAKFLKTWQLTIEYALNGVEAVEQAKNNHYDLILMDLQMPEMDGYEATRKIRLLPAHKNTPIIALTASALVEERERAFESGVNDYLTKPFSPNELYNKIIRHIQIDGEAPPMG</sequence>
<feature type="transmembrane region" description="Helical" evidence="15">
    <location>
        <begin position="59"/>
        <end position="76"/>
    </location>
</feature>
<dbReference type="Pfam" id="PF08447">
    <property type="entry name" value="PAS_3"/>
    <property type="match status" value="3"/>
</dbReference>
<evidence type="ECO:0000256" key="5">
    <source>
        <dbReference type="ARBA" id="ARBA00022519"/>
    </source>
</evidence>
<dbReference type="PROSITE" id="PS50109">
    <property type="entry name" value="HIS_KIN"/>
    <property type="match status" value="1"/>
</dbReference>
<dbReference type="Gene3D" id="3.30.565.10">
    <property type="entry name" value="Histidine kinase-like ATPase, C-terminal domain"/>
    <property type="match status" value="1"/>
</dbReference>
<dbReference type="RefSeq" id="WP_002703146.1">
    <property type="nucleotide sequence ID" value="NZ_AAWS01000052.1"/>
</dbReference>
<keyword evidence="8 15" id="KW-0812">Transmembrane</keyword>
<dbReference type="SUPFAM" id="SSF52172">
    <property type="entry name" value="CheY-like"/>
    <property type="match status" value="1"/>
</dbReference>
<dbReference type="InterPro" id="IPR003594">
    <property type="entry name" value="HATPase_dom"/>
</dbReference>
<dbReference type="EC" id="2.7.13.3" evidence="3"/>
<dbReference type="CDD" id="cd17546">
    <property type="entry name" value="REC_hyHK_CKI1_RcsC-like"/>
    <property type="match status" value="1"/>
</dbReference>
<dbReference type="Pfam" id="PF00512">
    <property type="entry name" value="HisKA"/>
    <property type="match status" value="1"/>
</dbReference>
<dbReference type="GO" id="GO:0000155">
    <property type="term" value="F:phosphorelay sensor kinase activity"/>
    <property type="evidence" value="ECO:0007669"/>
    <property type="project" value="InterPro"/>
</dbReference>
<proteinExistence type="predicted"/>
<evidence type="ECO:0000256" key="15">
    <source>
        <dbReference type="SAM" id="Phobius"/>
    </source>
</evidence>
<dbReference type="GO" id="GO:0005886">
    <property type="term" value="C:plasma membrane"/>
    <property type="evidence" value="ECO:0007669"/>
    <property type="project" value="UniProtKB-SubCell"/>
</dbReference>
<feature type="domain" description="PAC" evidence="19">
    <location>
        <begin position="305"/>
        <end position="360"/>
    </location>
</feature>
<feature type="domain" description="PAS" evidence="18">
    <location>
        <begin position="241"/>
        <end position="304"/>
    </location>
</feature>
<dbReference type="InterPro" id="IPR000700">
    <property type="entry name" value="PAS-assoc_C"/>
</dbReference>
<dbReference type="PROSITE" id="PS50112">
    <property type="entry name" value="PAS"/>
    <property type="match status" value="2"/>
</dbReference>
<dbReference type="Pfam" id="PF02518">
    <property type="entry name" value="HATPase_c"/>
    <property type="match status" value="1"/>
</dbReference>
<organism evidence="20 21">
    <name type="scientific">Microscilla marina ATCC 23134</name>
    <dbReference type="NCBI Taxonomy" id="313606"/>
    <lineage>
        <taxon>Bacteria</taxon>
        <taxon>Pseudomonadati</taxon>
        <taxon>Bacteroidota</taxon>
        <taxon>Cytophagia</taxon>
        <taxon>Cytophagales</taxon>
        <taxon>Microscillaceae</taxon>
        <taxon>Microscilla</taxon>
    </lineage>
</organism>
<name>A1ZWH5_MICM2</name>
<dbReference type="SMART" id="SM00091">
    <property type="entry name" value="PAS"/>
    <property type="match status" value="5"/>
</dbReference>
<dbReference type="Gene3D" id="2.10.70.100">
    <property type="match status" value="2"/>
</dbReference>
<evidence type="ECO:0000259" key="17">
    <source>
        <dbReference type="PROSITE" id="PS50110"/>
    </source>
</evidence>
<keyword evidence="4" id="KW-1003">Cell membrane</keyword>
<evidence type="ECO:0000256" key="6">
    <source>
        <dbReference type="ARBA" id="ARBA00022553"/>
    </source>
</evidence>
<evidence type="ECO:0000256" key="14">
    <source>
        <dbReference type="SAM" id="Coils"/>
    </source>
</evidence>
<evidence type="ECO:0000313" key="21">
    <source>
        <dbReference type="Proteomes" id="UP000004095"/>
    </source>
</evidence>
<feature type="transmembrane region" description="Helical" evidence="15">
    <location>
        <begin position="180"/>
        <end position="199"/>
    </location>
</feature>
<dbReference type="InterPro" id="IPR013655">
    <property type="entry name" value="PAS_fold_3"/>
</dbReference>
<evidence type="ECO:0000313" key="20">
    <source>
        <dbReference type="EMBL" id="EAY25215.1"/>
    </source>
</evidence>
<dbReference type="Gene3D" id="3.40.50.2300">
    <property type="match status" value="1"/>
</dbReference>
<evidence type="ECO:0000256" key="4">
    <source>
        <dbReference type="ARBA" id="ARBA00022475"/>
    </source>
</evidence>
<dbReference type="InterPro" id="IPR000014">
    <property type="entry name" value="PAS"/>
</dbReference>